<feature type="domain" description="D-isomer specific 2-hydroxyacid dehydrogenase NAD-binding" evidence="6">
    <location>
        <begin position="124"/>
        <end position="287"/>
    </location>
</feature>
<dbReference type="InterPro" id="IPR006139">
    <property type="entry name" value="D-isomer_2_OHA_DH_cat_dom"/>
</dbReference>
<evidence type="ECO:0000259" key="5">
    <source>
        <dbReference type="Pfam" id="PF00389"/>
    </source>
</evidence>
<reference evidence="7" key="2">
    <citation type="journal article" date="2015" name="Proc. Natl. Acad. Sci. U.S.A.">
        <title>In vitro reconstitution of indolmycin biosynthesis reveals the molecular basis of oxazolinone assembly.</title>
        <authorList>
            <person name="Du Y.L."/>
            <person name="Alkhalaf L.M."/>
            <person name="Ryan K.S."/>
        </authorList>
    </citation>
    <scope>NUCLEOTIDE SEQUENCE</scope>
    <source>
        <strain evidence="7">ATCC 12648</strain>
    </source>
</reference>
<dbReference type="Gene3D" id="3.40.50.720">
    <property type="entry name" value="NAD(P)-binding Rossmann-like Domain"/>
    <property type="match status" value="2"/>
</dbReference>
<comment type="similarity">
    <text evidence="1 4">Belongs to the D-isomer specific 2-hydroxyacid dehydrogenase family.</text>
</comment>
<reference evidence="7" key="1">
    <citation type="submission" date="2014-09" db="EMBL/GenBank/DDBJ databases">
        <authorList>
            <person name="Du Y.-L."/>
            <person name="Alkhalaf L."/>
            <person name="Ryan K.S."/>
        </authorList>
    </citation>
    <scope>NUCLEOTIDE SEQUENCE</scope>
    <source>
        <strain evidence="7">ATCC 12648</strain>
    </source>
</reference>
<dbReference type="GO" id="GO:0051287">
    <property type="term" value="F:NAD binding"/>
    <property type="evidence" value="ECO:0007669"/>
    <property type="project" value="InterPro"/>
</dbReference>
<dbReference type="InterPro" id="IPR006140">
    <property type="entry name" value="D-isomer_DH_NAD-bd"/>
</dbReference>
<dbReference type="Pfam" id="PF02826">
    <property type="entry name" value="2-Hacid_dh_C"/>
    <property type="match status" value="1"/>
</dbReference>
<dbReference type="InterPro" id="IPR036291">
    <property type="entry name" value="NAD(P)-bd_dom_sf"/>
</dbReference>
<name>A0A0D4BSA6_STRGR</name>
<dbReference type="PANTHER" id="PTHR43761:SF1">
    <property type="entry name" value="D-ISOMER SPECIFIC 2-HYDROXYACID DEHYDROGENASE CATALYTIC DOMAIN-CONTAINING PROTEIN-RELATED"/>
    <property type="match status" value="1"/>
</dbReference>
<dbReference type="InterPro" id="IPR050418">
    <property type="entry name" value="D-iso_2-hydroxyacid_DH_PdxB"/>
</dbReference>
<dbReference type="BioCyc" id="MetaCyc:MONOMER-19781"/>
<dbReference type="Pfam" id="PF00389">
    <property type="entry name" value="2-Hacid_dh"/>
    <property type="match status" value="1"/>
</dbReference>
<dbReference type="OrthoDB" id="117809at2"/>
<feature type="domain" description="D-isomer specific 2-hydroxyacid dehydrogenase catalytic" evidence="5">
    <location>
        <begin position="31"/>
        <end position="316"/>
    </location>
</feature>
<evidence type="ECO:0000259" key="6">
    <source>
        <dbReference type="Pfam" id="PF02826"/>
    </source>
</evidence>
<dbReference type="GO" id="GO:0016616">
    <property type="term" value="F:oxidoreductase activity, acting on the CH-OH group of donors, NAD or NADP as acceptor"/>
    <property type="evidence" value="ECO:0007669"/>
    <property type="project" value="InterPro"/>
</dbReference>
<organism evidence="7">
    <name type="scientific">Streptomyces griseus subsp. griseus</name>
    <dbReference type="NCBI Taxonomy" id="67263"/>
    <lineage>
        <taxon>Bacteria</taxon>
        <taxon>Bacillati</taxon>
        <taxon>Actinomycetota</taxon>
        <taxon>Actinomycetes</taxon>
        <taxon>Kitasatosporales</taxon>
        <taxon>Streptomycetaceae</taxon>
        <taxon>Streptomyces</taxon>
    </lineage>
</organism>
<evidence type="ECO:0000256" key="4">
    <source>
        <dbReference type="RuleBase" id="RU003719"/>
    </source>
</evidence>
<dbReference type="PANTHER" id="PTHR43761">
    <property type="entry name" value="D-ISOMER SPECIFIC 2-HYDROXYACID DEHYDROGENASE FAMILY PROTEIN (AFU_ORTHOLOGUE AFUA_1G13630)"/>
    <property type="match status" value="1"/>
</dbReference>
<keyword evidence="2 4" id="KW-0560">Oxidoreductase</keyword>
<proteinExistence type="inferred from homology"/>
<dbReference type="SUPFAM" id="SSF51735">
    <property type="entry name" value="NAD(P)-binding Rossmann-fold domains"/>
    <property type="match status" value="1"/>
</dbReference>
<sequence>MSATRTPRIVCLDEPTYLTGGFLRQLSALGAVRVHYDRPGQREAVRRLATADVALVEWTRLSADLLRAVRDTAGSGGVRHISTLLSATDQIDLGATRELGISVSHCPDYSVSAVAEYVIACVGTLSRQILPASRAGAAGVAHRYPPFLGGDLRGSVLGLVGTGRIGRAVARRADALGMRVLGSNREGRAVPGVEVVGLEELARRSDVLSVQVPSNESTRELLSEELIGLLRPGCVVVSVSRAQTFAMHALADRHRAGELGGIALDDAPAELVPTLSAQPNTLLTPGIAWYSRDSRQDNLTEVLANVSGFLKGEPVNVVR</sequence>
<evidence type="ECO:0000256" key="2">
    <source>
        <dbReference type="ARBA" id="ARBA00023002"/>
    </source>
</evidence>
<accession>A0A0D4BSA6</accession>
<dbReference type="AlphaFoldDB" id="A0A0D4BSA6"/>
<dbReference type="EMBL" id="KM596502">
    <property type="protein sequence ID" value="AJT38686.1"/>
    <property type="molecule type" value="Genomic_DNA"/>
</dbReference>
<evidence type="ECO:0000256" key="3">
    <source>
        <dbReference type="ARBA" id="ARBA00023027"/>
    </source>
</evidence>
<evidence type="ECO:0000313" key="7">
    <source>
        <dbReference type="EMBL" id="AJT38686.1"/>
    </source>
</evidence>
<keyword evidence="3" id="KW-0520">NAD</keyword>
<gene>
    <name evidence="7" type="primary">ind5</name>
</gene>
<dbReference type="SUPFAM" id="SSF52283">
    <property type="entry name" value="Formate/glycerate dehydrogenase catalytic domain-like"/>
    <property type="match status" value="1"/>
</dbReference>
<protein>
    <submittedName>
        <fullName evidence="7">Ind5</fullName>
    </submittedName>
</protein>
<evidence type="ECO:0000256" key="1">
    <source>
        <dbReference type="ARBA" id="ARBA00005854"/>
    </source>
</evidence>